<reference evidence="7 8" key="1">
    <citation type="submission" date="2019-08" db="EMBL/GenBank/DDBJ databases">
        <title>In-depth cultivation of the pig gut microbiome towards novel bacterial diversity and tailored functional studies.</title>
        <authorList>
            <person name="Wylensek D."/>
            <person name="Hitch T.C.A."/>
            <person name="Clavel T."/>
        </authorList>
    </citation>
    <scope>NUCLEOTIDE SEQUENCE [LARGE SCALE GENOMIC DNA]</scope>
    <source>
        <strain evidence="7 8">Oil+RF-744-WCA-WT-11</strain>
    </source>
</reference>
<comment type="caution">
    <text evidence="7">The sequence shown here is derived from an EMBL/GenBank/DDBJ whole genome shotgun (WGS) entry which is preliminary data.</text>
</comment>
<dbReference type="AlphaFoldDB" id="A0A6L5X7A9"/>
<dbReference type="PANTHER" id="PTHR30250:SF21">
    <property type="entry name" value="LIPID II FLIPPASE MURJ"/>
    <property type="match status" value="1"/>
</dbReference>
<feature type="transmembrane region" description="Helical" evidence="6">
    <location>
        <begin position="442"/>
        <end position="463"/>
    </location>
</feature>
<dbReference type="Pfam" id="PF01943">
    <property type="entry name" value="Polysacc_synt"/>
    <property type="match status" value="1"/>
</dbReference>
<feature type="transmembrane region" description="Helical" evidence="6">
    <location>
        <begin position="131"/>
        <end position="152"/>
    </location>
</feature>
<dbReference type="CDD" id="cd13124">
    <property type="entry name" value="MATE_SpoVB_like"/>
    <property type="match status" value="1"/>
</dbReference>
<feature type="transmembrane region" description="Helical" evidence="6">
    <location>
        <begin position="58"/>
        <end position="79"/>
    </location>
</feature>
<evidence type="ECO:0000256" key="2">
    <source>
        <dbReference type="ARBA" id="ARBA00022475"/>
    </source>
</evidence>
<evidence type="ECO:0000256" key="4">
    <source>
        <dbReference type="ARBA" id="ARBA00022989"/>
    </source>
</evidence>
<dbReference type="EMBL" id="VULZ01000006">
    <property type="protein sequence ID" value="MSS14764.1"/>
    <property type="molecule type" value="Genomic_DNA"/>
</dbReference>
<keyword evidence="4 6" id="KW-1133">Transmembrane helix</keyword>
<evidence type="ECO:0000256" key="1">
    <source>
        <dbReference type="ARBA" id="ARBA00004651"/>
    </source>
</evidence>
<feature type="transmembrane region" description="Helical" evidence="6">
    <location>
        <begin position="387"/>
        <end position="411"/>
    </location>
</feature>
<dbReference type="InterPro" id="IPR050833">
    <property type="entry name" value="Poly_Biosynth_Transport"/>
</dbReference>
<keyword evidence="3 6" id="KW-0812">Transmembrane</keyword>
<dbReference type="RefSeq" id="WP_154524948.1">
    <property type="nucleotide sequence ID" value="NZ_JAQYJL010000009.1"/>
</dbReference>
<keyword evidence="5 6" id="KW-0472">Membrane</keyword>
<dbReference type="InterPro" id="IPR024923">
    <property type="entry name" value="PG_synth_SpoVB"/>
</dbReference>
<comment type="subcellular location">
    <subcellularLocation>
        <location evidence="1">Cell membrane</location>
        <topology evidence="1">Multi-pass membrane protein</topology>
    </subcellularLocation>
</comment>
<dbReference type="Proteomes" id="UP000481852">
    <property type="component" value="Unassembled WGS sequence"/>
</dbReference>
<dbReference type="PIRSF" id="PIRSF038958">
    <property type="entry name" value="PG_synth_SpoVB"/>
    <property type="match status" value="1"/>
</dbReference>
<sequence length="556" mass="60639">MSKPNDKSGGMTKAVLVQGTILAAASIIAKIIGLIYRIPLTNILGDDGNSYYSTANEIYSIILMVSSFSLPLAVSKLMSERLHRGYTRSAYKVFLCAMRIAVMAGVILALITYLFAGIITKNVMNLEYAKYGLRVLAPAILIFAITGTFRGFFQGFSNMVPTAVSQLIEQVVNAAVSLYGAYVMVDYGRQLAKERGDDLLGPSWGAAGATFGTVASVTVAMIVMMIMYTAFFRKFRKQLREDHSGHRESSRTIYRALILTILPIVLSTLVYNISNVLDQGIFNAVLKSQGYTEKQYATIWGIYSGKFRVLMNVPLSLASSLGPAVVPSLTAAIASGDKKGAVRTVHSSTRYTMIITIPCALGMAALGGPIIEMLFHPKNGVPLSAGIMQAGALVIILYSLSTLTTAILQGLGKLREPLIHNVIALVIHTVALYIMLRVQNLNIYAVLYSNVIFALIVCVLNALKIQRFIFYRQEYRKTFIVPAAASIIMAFAAYLAYHLFHILAGNSVSTILAILVGMMVYAIALVAFKGLTKEEILKFPKGQLAVRLFQKLGLMR</sequence>
<feature type="transmembrane region" description="Helical" evidence="6">
    <location>
        <begin position="313"/>
        <end position="334"/>
    </location>
</feature>
<gene>
    <name evidence="7" type="ORF">FYJ35_06860</name>
</gene>
<feature type="transmembrane region" description="Helical" evidence="6">
    <location>
        <begin position="21"/>
        <end position="38"/>
    </location>
</feature>
<proteinExistence type="predicted"/>
<evidence type="ECO:0000256" key="3">
    <source>
        <dbReference type="ARBA" id="ARBA00022692"/>
    </source>
</evidence>
<dbReference type="InterPro" id="IPR002797">
    <property type="entry name" value="Polysacc_synth"/>
</dbReference>
<name>A0A6L5X7A9_9FIRM</name>
<feature type="transmembrane region" description="Helical" evidence="6">
    <location>
        <begin position="252"/>
        <end position="273"/>
    </location>
</feature>
<feature type="transmembrane region" description="Helical" evidence="6">
    <location>
        <begin position="354"/>
        <end position="375"/>
    </location>
</feature>
<accession>A0A6L5X7A9</accession>
<feature type="transmembrane region" description="Helical" evidence="6">
    <location>
        <begin position="204"/>
        <end position="231"/>
    </location>
</feature>
<organism evidence="7 8">
    <name type="scientific">Porcincola intestinalis</name>
    <dbReference type="NCBI Taxonomy" id="2606632"/>
    <lineage>
        <taxon>Bacteria</taxon>
        <taxon>Bacillati</taxon>
        <taxon>Bacillota</taxon>
        <taxon>Clostridia</taxon>
        <taxon>Lachnospirales</taxon>
        <taxon>Lachnospiraceae</taxon>
        <taxon>Porcincola</taxon>
    </lineage>
</organism>
<feature type="transmembrane region" description="Helical" evidence="6">
    <location>
        <begin position="475"/>
        <end position="497"/>
    </location>
</feature>
<dbReference type="GO" id="GO:0005886">
    <property type="term" value="C:plasma membrane"/>
    <property type="evidence" value="ECO:0007669"/>
    <property type="project" value="UniProtKB-SubCell"/>
</dbReference>
<dbReference type="PANTHER" id="PTHR30250">
    <property type="entry name" value="PST FAMILY PREDICTED COLANIC ACID TRANSPORTER"/>
    <property type="match status" value="1"/>
</dbReference>
<evidence type="ECO:0000313" key="7">
    <source>
        <dbReference type="EMBL" id="MSS14764.1"/>
    </source>
</evidence>
<evidence type="ECO:0000313" key="8">
    <source>
        <dbReference type="Proteomes" id="UP000481852"/>
    </source>
</evidence>
<feature type="transmembrane region" description="Helical" evidence="6">
    <location>
        <begin position="418"/>
        <end position="436"/>
    </location>
</feature>
<keyword evidence="8" id="KW-1185">Reference proteome</keyword>
<evidence type="ECO:0000256" key="5">
    <source>
        <dbReference type="ARBA" id="ARBA00023136"/>
    </source>
</evidence>
<feature type="transmembrane region" description="Helical" evidence="6">
    <location>
        <begin position="509"/>
        <end position="528"/>
    </location>
</feature>
<evidence type="ECO:0000256" key="6">
    <source>
        <dbReference type="SAM" id="Phobius"/>
    </source>
</evidence>
<feature type="transmembrane region" description="Helical" evidence="6">
    <location>
        <begin position="100"/>
        <end position="119"/>
    </location>
</feature>
<keyword evidence="2" id="KW-1003">Cell membrane</keyword>
<protein>
    <submittedName>
        <fullName evidence="7">Polysaccharide biosynthesis protein</fullName>
    </submittedName>
</protein>